<dbReference type="SUPFAM" id="SSF51110">
    <property type="entry name" value="alpha-D-mannose-specific plant lectins"/>
    <property type="match status" value="1"/>
</dbReference>
<protein>
    <submittedName>
        <fullName evidence="2">Lectin</fullName>
    </submittedName>
</protein>
<evidence type="ECO:0000259" key="1">
    <source>
        <dbReference type="PROSITE" id="PS50927"/>
    </source>
</evidence>
<dbReference type="SMART" id="SM00108">
    <property type="entry name" value="B_lectin"/>
    <property type="match status" value="1"/>
</dbReference>
<dbReference type="EMBL" id="GG704915">
    <property type="protein sequence ID" value="EAS27517.1"/>
    <property type="molecule type" value="Genomic_DNA"/>
</dbReference>
<dbReference type="InterPro" id="IPR001480">
    <property type="entry name" value="Bulb-type_lectin_dom"/>
</dbReference>
<dbReference type="InParanoid" id="A0A0E1RVL3"/>
<dbReference type="Proteomes" id="UP000001261">
    <property type="component" value="Unassembled WGS sequence"/>
</dbReference>
<dbReference type="AlphaFoldDB" id="A0A0E1RVL3"/>
<reference evidence="3" key="2">
    <citation type="journal article" date="2010" name="Genome Res.">
        <title>Population genomic sequencing of Coccidioides fungi reveals recent hybridization and transposon control.</title>
        <authorList>
            <person name="Neafsey D.E."/>
            <person name="Barker B.M."/>
            <person name="Sharpton T.J."/>
            <person name="Stajich J.E."/>
            <person name="Park D.J."/>
            <person name="Whiston E."/>
            <person name="Hung C.-Y."/>
            <person name="McMahan C."/>
            <person name="White J."/>
            <person name="Sykes S."/>
            <person name="Heiman D."/>
            <person name="Young S."/>
            <person name="Zeng Q."/>
            <person name="Abouelleil A."/>
            <person name="Aftuck L."/>
            <person name="Bessette D."/>
            <person name="Brown A."/>
            <person name="FitzGerald M."/>
            <person name="Lui A."/>
            <person name="Macdonald J.P."/>
            <person name="Priest M."/>
            <person name="Orbach M.J."/>
            <person name="Galgiani J.N."/>
            <person name="Kirkland T.N."/>
            <person name="Cole G.T."/>
            <person name="Birren B.W."/>
            <person name="Henn M.R."/>
            <person name="Taylor J.W."/>
            <person name="Rounsley S.D."/>
        </authorList>
    </citation>
    <scope>GENOME REANNOTATION</scope>
    <source>
        <strain evidence="3">RS</strain>
    </source>
</reference>
<sequence>MSHSTLGNGEWLLKGNSLFSEDGSVEFKMQEDGKIAVYWGGQCRFQNTTHQSYNMKGIKMEKDGVLRMYDDKDKVVWETKLEGPGDSTVICAVQNDGNVVLYRGTPIWASHTQK</sequence>
<accession>A0A0E1RVL3</accession>
<organism evidence="2 3">
    <name type="scientific">Coccidioides immitis (strain RS)</name>
    <name type="common">Valley fever fungus</name>
    <dbReference type="NCBI Taxonomy" id="246410"/>
    <lineage>
        <taxon>Eukaryota</taxon>
        <taxon>Fungi</taxon>
        <taxon>Dikarya</taxon>
        <taxon>Ascomycota</taxon>
        <taxon>Pezizomycotina</taxon>
        <taxon>Eurotiomycetes</taxon>
        <taxon>Eurotiomycetidae</taxon>
        <taxon>Onygenales</taxon>
        <taxon>Onygenaceae</taxon>
        <taxon>Coccidioides</taxon>
    </lineage>
</organism>
<evidence type="ECO:0000313" key="3">
    <source>
        <dbReference type="Proteomes" id="UP000001261"/>
    </source>
</evidence>
<gene>
    <name evidence="2" type="ORF">CIMG_10122</name>
</gene>
<dbReference type="VEuPathDB" id="FungiDB:CIMG_10122"/>
<dbReference type="PROSITE" id="PS50927">
    <property type="entry name" value="BULB_LECTIN"/>
    <property type="match status" value="1"/>
</dbReference>
<dbReference type="Gene3D" id="2.90.10.10">
    <property type="entry name" value="Bulb-type lectin domain"/>
    <property type="match status" value="1"/>
</dbReference>
<dbReference type="KEGG" id="cim:CIMG_10122"/>
<dbReference type="OrthoDB" id="1884773at2759"/>
<keyword evidence="3" id="KW-1185">Reference proteome</keyword>
<reference evidence="3" key="1">
    <citation type="journal article" date="2009" name="Genome Res.">
        <title>Comparative genomic analyses of the human fungal pathogens Coccidioides and their relatives.</title>
        <authorList>
            <person name="Sharpton T.J."/>
            <person name="Stajich J.E."/>
            <person name="Rounsley S.D."/>
            <person name="Gardner M.J."/>
            <person name="Wortman J.R."/>
            <person name="Jordar V.S."/>
            <person name="Maiti R."/>
            <person name="Kodira C.D."/>
            <person name="Neafsey D.E."/>
            <person name="Zeng Q."/>
            <person name="Hung C.-Y."/>
            <person name="McMahan C."/>
            <person name="Muszewska A."/>
            <person name="Grynberg M."/>
            <person name="Mandel M.A."/>
            <person name="Kellner E.M."/>
            <person name="Barker B.M."/>
            <person name="Galgiani J.N."/>
            <person name="Orbach M.J."/>
            <person name="Kirkland T.N."/>
            <person name="Cole G.T."/>
            <person name="Henn M.R."/>
            <person name="Birren B.W."/>
            <person name="Taylor J.W."/>
        </authorList>
    </citation>
    <scope>NUCLEOTIDE SEQUENCE [LARGE SCALE GENOMIC DNA]</scope>
    <source>
        <strain evidence="3">RS</strain>
    </source>
</reference>
<dbReference type="InterPro" id="IPR036426">
    <property type="entry name" value="Bulb-type_lectin_dom_sf"/>
</dbReference>
<proteinExistence type="predicted"/>
<dbReference type="GeneID" id="4558153"/>
<dbReference type="RefSeq" id="XP_001239100.1">
    <property type="nucleotide sequence ID" value="XM_001239099.1"/>
</dbReference>
<dbReference type="OMA" id="VICAVQN"/>
<evidence type="ECO:0000313" key="2">
    <source>
        <dbReference type="EMBL" id="EAS27517.1"/>
    </source>
</evidence>
<name>A0A0E1RVL3_COCIM</name>
<feature type="domain" description="Bulb-type lectin" evidence="1">
    <location>
        <begin position="3"/>
        <end position="114"/>
    </location>
</feature>